<evidence type="ECO:0000256" key="1">
    <source>
        <dbReference type="PROSITE-ProRule" id="PRU00339"/>
    </source>
</evidence>
<keyword evidence="2" id="KW-0732">Signal</keyword>
<evidence type="ECO:0000256" key="2">
    <source>
        <dbReference type="SAM" id="SignalP"/>
    </source>
</evidence>
<reference evidence="4" key="1">
    <citation type="submission" date="2018-05" db="EMBL/GenBank/DDBJ databases">
        <authorList>
            <person name="Li X."/>
        </authorList>
    </citation>
    <scope>NUCLEOTIDE SEQUENCE [LARGE SCALE GENOMIC DNA]</scope>
    <source>
        <strain evidence="4">YIM 73061</strain>
    </source>
</reference>
<dbReference type="PANTHER" id="PTHR12558">
    <property type="entry name" value="CELL DIVISION CYCLE 16,23,27"/>
    <property type="match status" value="1"/>
</dbReference>
<dbReference type="OrthoDB" id="9766710at2"/>
<dbReference type="RefSeq" id="WP_111515630.1">
    <property type="nucleotide sequence ID" value="NZ_QFYR01000003.1"/>
</dbReference>
<dbReference type="InterPro" id="IPR011990">
    <property type="entry name" value="TPR-like_helical_dom_sf"/>
</dbReference>
<comment type="caution">
    <text evidence="3">The sequence shown here is derived from an EMBL/GenBank/DDBJ whole genome shotgun (WGS) entry which is preliminary data.</text>
</comment>
<dbReference type="Gene3D" id="1.25.40.10">
    <property type="entry name" value="Tetratricopeptide repeat domain"/>
    <property type="match status" value="3"/>
</dbReference>
<dbReference type="SUPFAM" id="SSF48452">
    <property type="entry name" value="TPR-like"/>
    <property type="match status" value="2"/>
</dbReference>
<feature type="chain" id="PRO_5016357598" description="Tetratricopeptide repeat protein" evidence="2">
    <location>
        <begin position="21"/>
        <end position="565"/>
    </location>
</feature>
<evidence type="ECO:0000313" key="4">
    <source>
        <dbReference type="Proteomes" id="UP000249725"/>
    </source>
</evidence>
<gene>
    <name evidence="3" type="ORF">DJ018_14290</name>
</gene>
<dbReference type="InterPro" id="IPR019734">
    <property type="entry name" value="TPR_rpt"/>
</dbReference>
<dbReference type="PANTHER" id="PTHR12558:SF13">
    <property type="entry name" value="CELL DIVISION CYCLE PROTEIN 27 HOMOLOG"/>
    <property type="match status" value="1"/>
</dbReference>
<feature type="signal peptide" evidence="2">
    <location>
        <begin position="1"/>
        <end position="20"/>
    </location>
</feature>
<name>A0A328ADK9_9CAUL</name>
<dbReference type="Pfam" id="PF13429">
    <property type="entry name" value="TPR_15"/>
    <property type="match status" value="1"/>
</dbReference>
<dbReference type="EMBL" id="QFYR01000003">
    <property type="protein sequence ID" value="RAK52306.1"/>
    <property type="molecule type" value="Genomic_DNA"/>
</dbReference>
<proteinExistence type="predicted"/>
<accession>A0A328ADK9</accession>
<keyword evidence="1" id="KW-0802">TPR repeat</keyword>
<sequence length="565" mass="60408">MRSLLLFAAPLVLLTACASAGPSLETERAEVQDSGYSPYGLYLAGEAALNDGQNREAARLFDMARGDPAASQLLSERAFQAALLAGDVQKAATIAPSGDDASEAGKRLGALVVAVESMAQGKGKAAQVQLASEDLGFPHKSAAVLLAPWAAAMAGDAEGALVRPEVKGDRLVEYFGQLGRGQLFERARRYDEAETEFKAATTGDRPSVISLVAYGAFLERRGRRADAVALYDRGLAADPSSSELLIARARAAAGKSAPELPTLKAGAAQALLGPAATMMAARQGQIALAYLRLALRLDPTRDDAWVMTGDALQASGDTEAARLAYAKPKPGSAYYATGQAKLAWTYQQAEEPESAIRIARAAAVGGGAEARLTLADLLRANERYPEAAELLTGLINEAKTPDWRILYARAVVYERMGRWPDAEKDLRTALEAEPDEAELLNFLGYSWIDRGERLPEALKMVEQAVAQNPRSGPMVDSLGWAYFKLGDYKRAVEKLEQAVELEAGDPEINNHLGDAYWKVGRRDEAVFQWRRVLTLDPDAKIRAEVEGKLASGAGPGGKPARIAGQ</sequence>
<organism evidence="3 4">
    <name type="scientific">Phenylobacterium deserti</name>
    <dbReference type="NCBI Taxonomy" id="1914756"/>
    <lineage>
        <taxon>Bacteria</taxon>
        <taxon>Pseudomonadati</taxon>
        <taxon>Pseudomonadota</taxon>
        <taxon>Alphaproteobacteria</taxon>
        <taxon>Caulobacterales</taxon>
        <taxon>Caulobacteraceae</taxon>
        <taxon>Phenylobacterium</taxon>
    </lineage>
</organism>
<feature type="repeat" description="TPR" evidence="1">
    <location>
        <begin position="403"/>
        <end position="436"/>
    </location>
</feature>
<protein>
    <recommendedName>
        <fullName evidence="5">Tetratricopeptide repeat protein</fullName>
    </recommendedName>
</protein>
<dbReference type="SMART" id="SM00028">
    <property type="entry name" value="TPR"/>
    <property type="match status" value="8"/>
</dbReference>
<evidence type="ECO:0000313" key="3">
    <source>
        <dbReference type="EMBL" id="RAK52306.1"/>
    </source>
</evidence>
<dbReference type="Proteomes" id="UP000249725">
    <property type="component" value="Unassembled WGS sequence"/>
</dbReference>
<dbReference type="AlphaFoldDB" id="A0A328ADK9"/>
<keyword evidence="4" id="KW-1185">Reference proteome</keyword>
<evidence type="ECO:0008006" key="5">
    <source>
        <dbReference type="Google" id="ProtNLM"/>
    </source>
</evidence>
<dbReference type="Pfam" id="PF13428">
    <property type="entry name" value="TPR_14"/>
    <property type="match status" value="1"/>
</dbReference>
<dbReference type="PROSITE" id="PS51257">
    <property type="entry name" value="PROKAR_LIPOPROTEIN"/>
    <property type="match status" value="1"/>
</dbReference>
<dbReference type="PROSITE" id="PS50005">
    <property type="entry name" value="TPR"/>
    <property type="match status" value="3"/>
</dbReference>
<feature type="repeat" description="TPR" evidence="1">
    <location>
        <begin position="472"/>
        <end position="505"/>
    </location>
</feature>
<feature type="repeat" description="TPR" evidence="1">
    <location>
        <begin position="506"/>
        <end position="539"/>
    </location>
</feature>